<feature type="transmembrane region" description="Helical" evidence="1">
    <location>
        <begin position="98"/>
        <end position="123"/>
    </location>
</feature>
<feature type="transmembrane region" description="Helical" evidence="1">
    <location>
        <begin position="199"/>
        <end position="221"/>
    </location>
</feature>
<organism evidence="4 5">
    <name type="scientific">Lysobacter koreensis</name>
    <dbReference type="NCBI Taxonomy" id="266122"/>
    <lineage>
        <taxon>Bacteria</taxon>
        <taxon>Pseudomonadati</taxon>
        <taxon>Pseudomonadota</taxon>
        <taxon>Gammaproteobacteria</taxon>
        <taxon>Lysobacterales</taxon>
        <taxon>Lysobacteraceae</taxon>
        <taxon>Lysobacter</taxon>
    </lineage>
</organism>
<feature type="transmembrane region" description="Helical" evidence="1">
    <location>
        <begin position="45"/>
        <end position="78"/>
    </location>
</feature>
<dbReference type="PANTHER" id="PTHR39084">
    <property type="entry name" value="MEMBRANE PROTEIN-RELATED"/>
    <property type="match status" value="1"/>
</dbReference>
<feature type="transmembrane region" description="Helical" evidence="1">
    <location>
        <begin position="6"/>
        <end position="25"/>
    </location>
</feature>
<feature type="transmembrane region" description="Helical" evidence="1">
    <location>
        <begin position="307"/>
        <end position="328"/>
    </location>
</feature>
<sequence length="421" mass="42475">MPGPPLPDDILGLGIALGIGLLIGVERERAKGVGPGRAAAGVRTFMLLGLAGSLAHLVGAVGILVAGIFVTLAMLASYRRSQAADPGLTTEVAMLLTFFLGVLAMRATPLAAGLGVVVALVLASKSKLHRFTRQVLSAQELHDLLLLAAAAFVVLPLLPNRTVDPWDALNPRKLWLLVVAVMAVSSAGYVALHAFGSRLGLALAGLAGGFVSSTATIAAMADRAKAAPQSSPAFASAGLISNVGTIIQLAIVIAMLSPELLGSAAWPLAAAGVVAIGAAVVASWRAFSSSSDGRALAGKRPFEPLRVLAFVAILAAIVLLAAIARHWLGAGSLPWVLAASGLADVHAAAASAAQLVATGQVGAEQGVVAVLAALATNSSAKCVVAAIKGGRQYALRVIPGIVLMVLAFAVTMALMPSAWRV</sequence>
<evidence type="ECO:0000313" key="5">
    <source>
        <dbReference type="Proteomes" id="UP001597090"/>
    </source>
</evidence>
<evidence type="ECO:0000313" key="4">
    <source>
        <dbReference type="EMBL" id="MFD0737887.1"/>
    </source>
</evidence>
<keyword evidence="1" id="KW-0812">Transmembrane</keyword>
<feature type="transmembrane region" description="Helical" evidence="1">
    <location>
        <begin position="397"/>
        <end position="419"/>
    </location>
</feature>
<feature type="domain" description="MgtC/SapB/SrpB/YhiD N-terminal" evidence="2">
    <location>
        <begin position="13"/>
        <end position="130"/>
    </location>
</feature>
<feature type="transmembrane region" description="Helical" evidence="1">
    <location>
        <begin position="268"/>
        <end position="287"/>
    </location>
</feature>
<reference evidence="5" key="1">
    <citation type="journal article" date="2019" name="Int. J. Syst. Evol. Microbiol.">
        <title>The Global Catalogue of Microorganisms (GCM) 10K type strain sequencing project: providing services to taxonomists for standard genome sequencing and annotation.</title>
        <authorList>
            <consortium name="The Broad Institute Genomics Platform"/>
            <consortium name="The Broad Institute Genome Sequencing Center for Infectious Disease"/>
            <person name="Wu L."/>
            <person name="Ma J."/>
        </authorList>
    </citation>
    <scope>NUCLEOTIDE SEQUENCE [LARGE SCALE GENOMIC DNA]</scope>
    <source>
        <strain evidence="5">CCUG 55491</strain>
    </source>
</reference>
<keyword evidence="5" id="KW-1185">Reference proteome</keyword>
<protein>
    <submittedName>
        <fullName evidence="4">MgtC/SapB family protein</fullName>
    </submittedName>
</protein>
<dbReference type="Proteomes" id="UP001597090">
    <property type="component" value="Unassembled WGS sequence"/>
</dbReference>
<evidence type="ECO:0000256" key="1">
    <source>
        <dbReference type="SAM" id="Phobius"/>
    </source>
</evidence>
<dbReference type="RefSeq" id="WP_386810844.1">
    <property type="nucleotide sequence ID" value="NZ_JBHTIH010000002.1"/>
</dbReference>
<feature type="domain" description="DUF4010" evidence="3">
    <location>
        <begin position="179"/>
        <end position="387"/>
    </location>
</feature>
<comment type="caution">
    <text evidence="4">The sequence shown here is derived from an EMBL/GenBank/DDBJ whole genome shotgun (WGS) entry which is preliminary data.</text>
</comment>
<name>A0ABW2YI79_9GAMM</name>
<keyword evidence="1" id="KW-1133">Transmembrane helix</keyword>
<feature type="transmembrane region" description="Helical" evidence="1">
    <location>
        <begin position="174"/>
        <end position="192"/>
    </location>
</feature>
<dbReference type="PANTHER" id="PTHR39084:SF1">
    <property type="entry name" value="DUF4010 DOMAIN-CONTAINING PROTEIN"/>
    <property type="match status" value="1"/>
</dbReference>
<dbReference type="Pfam" id="PF02308">
    <property type="entry name" value="MgtC"/>
    <property type="match status" value="1"/>
</dbReference>
<evidence type="ECO:0000259" key="2">
    <source>
        <dbReference type="Pfam" id="PF02308"/>
    </source>
</evidence>
<gene>
    <name evidence="4" type="ORF">ACFQZQ_01100</name>
</gene>
<dbReference type="InterPro" id="IPR025105">
    <property type="entry name" value="DUF4010"/>
</dbReference>
<dbReference type="Pfam" id="PF13194">
    <property type="entry name" value="DUF4010"/>
    <property type="match status" value="1"/>
</dbReference>
<keyword evidence="1" id="KW-0472">Membrane</keyword>
<evidence type="ECO:0000259" key="3">
    <source>
        <dbReference type="Pfam" id="PF13194"/>
    </source>
</evidence>
<accession>A0ABW2YI79</accession>
<proteinExistence type="predicted"/>
<feature type="transmembrane region" description="Helical" evidence="1">
    <location>
        <begin position="233"/>
        <end position="256"/>
    </location>
</feature>
<dbReference type="InterPro" id="IPR049177">
    <property type="entry name" value="MgtC_SapB_SrpB_YhiD_N"/>
</dbReference>
<dbReference type="EMBL" id="JBHTIH010000002">
    <property type="protein sequence ID" value="MFD0737887.1"/>
    <property type="molecule type" value="Genomic_DNA"/>
</dbReference>